<organism evidence="7 8">
    <name type="scientific">Stigmatella ashevillensis</name>
    <dbReference type="NCBI Taxonomy" id="2995309"/>
    <lineage>
        <taxon>Bacteria</taxon>
        <taxon>Pseudomonadati</taxon>
        <taxon>Myxococcota</taxon>
        <taxon>Myxococcia</taxon>
        <taxon>Myxococcales</taxon>
        <taxon>Cystobacterineae</taxon>
        <taxon>Archangiaceae</taxon>
        <taxon>Stigmatella</taxon>
    </lineage>
</organism>
<feature type="transmembrane region" description="Helical" evidence="6">
    <location>
        <begin position="131"/>
        <end position="152"/>
    </location>
</feature>
<dbReference type="Proteomes" id="UP001221838">
    <property type="component" value="Unassembled WGS sequence"/>
</dbReference>
<feature type="transmembrane region" description="Helical" evidence="6">
    <location>
        <begin position="531"/>
        <end position="557"/>
    </location>
</feature>
<keyword evidence="3 6" id="KW-0812">Transmembrane</keyword>
<comment type="subcellular location">
    <subcellularLocation>
        <location evidence="1">Membrane</location>
        <topology evidence="1">Multi-pass membrane protein</topology>
    </subcellularLocation>
</comment>
<dbReference type="InterPro" id="IPR045035">
    <property type="entry name" value="YSL-like"/>
</dbReference>
<feature type="transmembrane region" description="Helical" evidence="6">
    <location>
        <begin position="501"/>
        <end position="519"/>
    </location>
</feature>
<evidence type="ECO:0000256" key="6">
    <source>
        <dbReference type="SAM" id="Phobius"/>
    </source>
</evidence>
<feature type="transmembrane region" description="Helical" evidence="6">
    <location>
        <begin position="569"/>
        <end position="596"/>
    </location>
</feature>
<evidence type="ECO:0000256" key="5">
    <source>
        <dbReference type="ARBA" id="ARBA00023136"/>
    </source>
</evidence>
<keyword evidence="2" id="KW-0813">Transport</keyword>
<proteinExistence type="predicted"/>
<feature type="transmembrane region" description="Helical" evidence="6">
    <location>
        <begin position="64"/>
        <end position="84"/>
    </location>
</feature>
<feature type="transmembrane region" description="Helical" evidence="6">
    <location>
        <begin position="444"/>
        <end position="465"/>
    </location>
</feature>
<feature type="transmembrane region" description="Helical" evidence="6">
    <location>
        <begin position="248"/>
        <end position="268"/>
    </location>
</feature>
<evidence type="ECO:0000256" key="3">
    <source>
        <dbReference type="ARBA" id="ARBA00022692"/>
    </source>
</evidence>
<feature type="transmembrane region" description="Helical" evidence="6">
    <location>
        <begin position="189"/>
        <end position="206"/>
    </location>
</feature>
<keyword evidence="5 6" id="KW-0472">Membrane</keyword>
<evidence type="ECO:0000256" key="2">
    <source>
        <dbReference type="ARBA" id="ARBA00022448"/>
    </source>
</evidence>
<dbReference type="RefSeq" id="WP_272139861.1">
    <property type="nucleotide sequence ID" value="NZ_JAQNDM010000002.1"/>
</dbReference>
<keyword evidence="8" id="KW-1185">Reference proteome</keyword>
<feature type="transmembrane region" description="Helical" evidence="6">
    <location>
        <begin position="288"/>
        <end position="313"/>
    </location>
</feature>
<dbReference type="Pfam" id="PF03169">
    <property type="entry name" value="OPT"/>
    <property type="match status" value="1"/>
</dbReference>
<dbReference type="PANTHER" id="PTHR31645:SF0">
    <property type="entry name" value="OLIGOPEPTIDE TRANSPORTER YGL114W-RELATED"/>
    <property type="match status" value="1"/>
</dbReference>
<dbReference type="PANTHER" id="PTHR31645">
    <property type="entry name" value="OLIGOPEPTIDE TRANSPORTER YGL114W-RELATED"/>
    <property type="match status" value="1"/>
</dbReference>
<feature type="transmembrane region" description="Helical" evidence="6">
    <location>
        <begin position="360"/>
        <end position="380"/>
    </location>
</feature>
<feature type="transmembrane region" description="Helical" evidence="6">
    <location>
        <begin position="218"/>
        <end position="236"/>
    </location>
</feature>
<dbReference type="InterPro" id="IPR004813">
    <property type="entry name" value="OPT"/>
</dbReference>
<evidence type="ECO:0000256" key="4">
    <source>
        <dbReference type="ARBA" id="ARBA00022989"/>
    </source>
</evidence>
<gene>
    <name evidence="7" type="ORF">POL68_18225</name>
</gene>
<evidence type="ECO:0000313" key="8">
    <source>
        <dbReference type="Proteomes" id="UP001221838"/>
    </source>
</evidence>
<comment type="caution">
    <text evidence="7">The sequence shown here is derived from an EMBL/GenBank/DDBJ whole genome shotgun (WGS) entry which is preliminary data.</text>
</comment>
<name>A0ABT5DBD0_9BACT</name>
<evidence type="ECO:0000256" key="1">
    <source>
        <dbReference type="ARBA" id="ARBA00004141"/>
    </source>
</evidence>
<feature type="transmembrane region" description="Helical" evidence="6">
    <location>
        <begin position="105"/>
        <end position="125"/>
    </location>
</feature>
<sequence length="600" mass="60740">MNAPPESLDSSAAVSPVLTPPRLVTSPAPGALLGELTARSLVGGCAIGALLAITNVYMGLKTGWWESGSIVAAVLGFSGLTALGRRWGGGPTMLETNLTQTTASAVGAMPAVAGLLGSIPALTMMGLSVPAWGIVVWSATLGVLGVLAAYLLRSRLLEQEGLAFPTGVATAELITALHRTGRVERPGRAQVLLGSGLFTMAVTWLREVQGWVPMVTGAPGHLAGLSASTFTLGVGWSPMLMAVGMMAGLQMSLSMVLGALVSWVAIAPELVRAGSVDASLGYDGFSVWLTWPGVGLMVGAAVVSLAAQARALFGAAAKDLRSLGRTDEPSVGRWAVWAGVVASLLTLVLGRMVFGLPVLHTLLALALVLPLCAVCARGAGQMDISPVSQMGQLTQVASGTVFPGPTGLNVAAGSVVAGAVAQTGVSLWSYKAGHLLKSSPARQLLSQMLGVLVGSLVSVPVYLLLVDTYGLGEALPVPSAHQFRILASVSTQGLAGLPPDAARAAVIGFFVGAGLTLAARGRLERLVPSAVAMGLGMLLPAHSAMTIGLGALLVALARRLRPDMVDAHVPALGAGAIAGESIMGLLIAALVALGLIQRPG</sequence>
<dbReference type="EMBL" id="JAQNDM010000002">
    <property type="protein sequence ID" value="MDC0710420.1"/>
    <property type="molecule type" value="Genomic_DNA"/>
</dbReference>
<keyword evidence="4 6" id="KW-1133">Transmembrane helix</keyword>
<protein>
    <submittedName>
        <fullName evidence="7">OPT/YSL family transporter</fullName>
    </submittedName>
</protein>
<feature type="transmembrane region" description="Helical" evidence="6">
    <location>
        <begin position="334"/>
        <end position="354"/>
    </location>
</feature>
<reference evidence="7 8" key="1">
    <citation type="submission" date="2022-11" db="EMBL/GenBank/DDBJ databases">
        <title>Minimal conservation of predation-associated metabolite biosynthetic gene clusters underscores biosynthetic potential of Myxococcota including descriptions for ten novel species: Archangium lansinium sp. nov., Myxococcus landrumus sp. nov., Nannocystis bai.</title>
        <authorList>
            <person name="Ahearne A."/>
            <person name="Stevens C."/>
            <person name="Dowd S."/>
        </authorList>
    </citation>
    <scope>NUCLEOTIDE SEQUENCE [LARGE SCALE GENOMIC DNA]</scope>
    <source>
        <strain evidence="7 8">NCWAL01</strain>
    </source>
</reference>
<evidence type="ECO:0000313" key="7">
    <source>
        <dbReference type="EMBL" id="MDC0710420.1"/>
    </source>
</evidence>
<accession>A0ABT5DBD0</accession>
<feature type="transmembrane region" description="Helical" evidence="6">
    <location>
        <begin position="41"/>
        <end position="58"/>
    </location>
</feature>
<dbReference type="NCBIfam" id="TIGR00728">
    <property type="entry name" value="OPT_sfam"/>
    <property type="match status" value="1"/>
</dbReference>